<reference evidence="2" key="3">
    <citation type="submission" date="2015-02" db="EMBL/GenBank/DDBJ databases">
        <authorList>
            <person name="Chooi Y.-H."/>
        </authorList>
    </citation>
    <scope>NUCLEOTIDE SEQUENCE</scope>
    <source>
        <strain evidence="2">CpI1</strain>
    </source>
</reference>
<organism evidence="1">
    <name type="scientific">Frankia torreyi</name>
    <dbReference type="NCBI Taxonomy" id="1856"/>
    <lineage>
        <taxon>Bacteria</taxon>
        <taxon>Bacillati</taxon>
        <taxon>Actinomycetota</taxon>
        <taxon>Actinomycetes</taxon>
        <taxon>Frankiales</taxon>
        <taxon>Frankiaceae</taxon>
        <taxon>Frankia</taxon>
    </lineage>
</organism>
<accession>A0A0D8B749</accession>
<dbReference type="InterPro" id="IPR053842">
    <property type="entry name" value="NikA-like"/>
</dbReference>
<keyword evidence="3" id="KW-1185">Reference proteome</keyword>
<dbReference type="Pfam" id="PF21983">
    <property type="entry name" value="NikA-like"/>
    <property type="match status" value="1"/>
</dbReference>
<dbReference type="AlphaFoldDB" id="Q9AEZ3"/>
<proteinExistence type="predicted"/>
<reference evidence="2 3" key="4">
    <citation type="journal article" date="2016" name="Genome Announc.">
        <title>Permanent Draft Genome Sequences for Two Variants of Frankia sp. Strain CpI1, the First Frankia Strain Isolated from Root Nodules of Comptonia peregrina.</title>
        <authorList>
            <person name="Oshone R."/>
            <person name="Hurst S.G.IV."/>
            <person name="Abebe-Akele F."/>
            <person name="Simpson S."/>
            <person name="Morris K."/>
            <person name="Thomas W.K."/>
            <person name="Tisa L.S."/>
        </authorList>
    </citation>
    <scope>NUCLEOTIDE SEQUENCE [LARGE SCALE GENOMIC DNA]</scope>
    <source>
        <strain evidence="2">CpI1</strain>
        <strain evidence="3">CpI1-S</strain>
    </source>
</reference>
<name>Q9AEZ3_9ACTN</name>
<accession>Q9AEZ3</accession>
<dbReference type="OrthoDB" id="3479972at2"/>
<reference evidence="3" key="2">
    <citation type="submission" date="2015-02" db="EMBL/GenBank/DDBJ databases">
        <title>Draft Genome of Frankia sp. CpI1-S.</title>
        <authorList>
            <person name="Oshone R.T."/>
            <person name="Ngom M."/>
            <person name="Ghodhbane-Gtari F."/>
            <person name="Gtari M."/>
            <person name="Morris K."/>
            <person name="Thomas K."/>
            <person name="Sen A."/>
            <person name="Tisa L.S."/>
        </authorList>
    </citation>
    <scope>NUCLEOTIDE SEQUENCE [LARGE SCALE GENOMIC DNA]</scope>
    <source>
        <strain evidence="3">CpI1-S</strain>
    </source>
</reference>
<keyword evidence="1" id="KW-0614">Plasmid</keyword>
<evidence type="ECO:0000313" key="2">
    <source>
        <dbReference type="EMBL" id="KJE19744.1"/>
    </source>
</evidence>
<gene>
    <name evidence="2" type="ORF">FF36_05999</name>
</gene>
<dbReference type="PATRIC" id="fig|1502723.3.peg.6801"/>
<dbReference type="EMBL" id="AY027524">
    <property type="protein sequence ID" value="AAK20161.1"/>
    <property type="molecule type" value="Genomic_DNA"/>
</dbReference>
<evidence type="ECO:0000313" key="3">
    <source>
        <dbReference type="Proteomes" id="UP000032545"/>
    </source>
</evidence>
<evidence type="ECO:0000313" key="1">
    <source>
        <dbReference type="EMBL" id="AAK20161.1"/>
    </source>
</evidence>
<reference evidence="1" key="1">
    <citation type="journal article" date="2001" name="Can. J. Microbiol.">
        <title>Analysis of pFQ12, a 22.4-kb Frankia plasmid.</title>
        <authorList>
            <person name="John T.R."/>
            <person name="Rice J.M."/>
            <person name="Johnson J.D."/>
        </authorList>
    </citation>
    <scope>NUCLEOTIDE SEQUENCE</scope>
    <source>
        <strain evidence="1">CpI1</strain>
        <plasmid evidence="1">pFQ12</plasmid>
    </source>
</reference>
<dbReference type="EMBL" id="JYFN01000087">
    <property type="protein sequence ID" value="KJE19744.1"/>
    <property type="molecule type" value="Genomic_DNA"/>
</dbReference>
<sequence length="177" mass="19041">MGEDGSAPAGADGMGVPVSGWPSSGVARWRTYRRGEASPWRHGEPGPGRRTVSVRLGDDEIAELRSAAELAGLRLSGYIAEAALAAARNTRPPMHDPLRDCLMEVLSAETQLRRVGGNLNQAVAALHATGTAPAWLEHALGATMRVVARVDETIDALGRHIDRADRRRQRDRRPPST</sequence>
<geneLocation type="plasmid" evidence="1">
    <name>pFQ12</name>
</geneLocation>
<dbReference type="Proteomes" id="UP000032545">
    <property type="component" value="Unassembled WGS sequence"/>
</dbReference>
<evidence type="ECO:0008006" key="4">
    <source>
        <dbReference type="Google" id="ProtNLM"/>
    </source>
</evidence>
<dbReference type="RefSeq" id="WP_010921757.1">
    <property type="nucleotide sequence ID" value="NZ_JYFN01000087.1"/>
</dbReference>
<protein>
    <recommendedName>
        <fullName evidence="4">Bacterial mobilization protein (MobC)</fullName>
    </recommendedName>
</protein>